<reference evidence="9 10" key="1">
    <citation type="submission" date="2016-10" db="EMBL/GenBank/DDBJ databases">
        <authorList>
            <person name="de Groot N.N."/>
        </authorList>
    </citation>
    <scope>NUCLEOTIDE SEQUENCE [LARGE SCALE GENOMIC DNA]</scope>
    <source>
        <strain evidence="9 10">CGMCC 1.10959</strain>
    </source>
</reference>
<dbReference type="EMBL" id="FPAW01000046">
    <property type="protein sequence ID" value="SFU19445.1"/>
    <property type="molecule type" value="Genomic_DNA"/>
</dbReference>
<evidence type="ECO:0000259" key="8">
    <source>
        <dbReference type="Pfam" id="PF06808"/>
    </source>
</evidence>
<evidence type="ECO:0000313" key="9">
    <source>
        <dbReference type="EMBL" id="SFU19445.1"/>
    </source>
</evidence>
<dbReference type="PANTHER" id="PTHR33362:SF5">
    <property type="entry name" value="C4-DICARBOXYLATE TRAP TRANSPORTER LARGE PERMEASE PROTEIN DCTM"/>
    <property type="match status" value="1"/>
</dbReference>
<feature type="domain" description="TRAP C4-dicarboxylate transport system permease DctM subunit" evidence="8">
    <location>
        <begin position="8"/>
        <end position="415"/>
    </location>
</feature>
<feature type="transmembrane region" description="Helical" evidence="7">
    <location>
        <begin position="170"/>
        <end position="194"/>
    </location>
</feature>
<dbReference type="PIRSF" id="PIRSF006066">
    <property type="entry name" value="HI0050"/>
    <property type="match status" value="1"/>
</dbReference>
<feature type="transmembrane region" description="Helical" evidence="7">
    <location>
        <begin position="364"/>
        <end position="386"/>
    </location>
</feature>
<proteinExistence type="inferred from homology"/>
<evidence type="ECO:0000256" key="6">
    <source>
        <dbReference type="ARBA" id="ARBA00023136"/>
    </source>
</evidence>
<keyword evidence="6 7" id="KW-0472">Membrane</keyword>
<dbReference type="GO" id="GO:0005886">
    <property type="term" value="C:plasma membrane"/>
    <property type="evidence" value="ECO:0007669"/>
    <property type="project" value="UniProtKB-SubCell"/>
</dbReference>
<name>A0A1I7E6B2_9RHOB</name>
<keyword evidence="2" id="KW-1003">Cell membrane</keyword>
<comment type="subcellular location">
    <subcellularLocation>
        <location evidence="1 7">Cell inner membrane</location>
        <topology evidence="1 7">Multi-pass membrane protein</topology>
    </subcellularLocation>
</comment>
<dbReference type="eggNOG" id="COG1593">
    <property type="taxonomic scope" value="Bacteria"/>
</dbReference>
<keyword evidence="5 7" id="KW-1133">Transmembrane helix</keyword>
<evidence type="ECO:0000256" key="3">
    <source>
        <dbReference type="ARBA" id="ARBA00022519"/>
    </source>
</evidence>
<feature type="transmembrane region" description="Helical" evidence="7">
    <location>
        <begin position="270"/>
        <end position="291"/>
    </location>
</feature>
<comment type="similarity">
    <text evidence="7">Belongs to the TRAP transporter large permease family.</text>
</comment>
<dbReference type="InterPro" id="IPR004681">
    <property type="entry name" value="TRAP_DctM"/>
</dbReference>
<comment type="function">
    <text evidence="7">Part of the tripartite ATP-independent periplasmic (TRAP) transport system.</text>
</comment>
<evidence type="ECO:0000313" key="10">
    <source>
        <dbReference type="Proteomes" id="UP000182466"/>
    </source>
</evidence>
<protein>
    <recommendedName>
        <fullName evidence="7">TRAP transporter large permease protein</fullName>
    </recommendedName>
</protein>
<dbReference type="STRING" id="999627.SAMN05216236_14618"/>
<feature type="transmembrane region" description="Helical" evidence="7">
    <location>
        <begin position="398"/>
        <end position="420"/>
    </location>
</feature>
<feature type="transmembrane region" description="Helical" evidence="7">
    <location>
        <begin position="215"/>
        <end position="233"/>
    </location>
</feature>
<gene>
    <name evidence="9" type="ORF">SAMN05216236_14618</name>
</gene>
<dbReference type="PANTHER" id="PTHR33362">
    <property type="entry name" value="SIALIC ACID TRAP TRANSPORTER PERMEASE PROTEIN SIAT-RELATED"/>
    <property type="match status" value="1"/>
</dbReference>
<feature type="transmembrane region" description="Helical" evidence="7">
    <location>
        <begin position="94"/>
        <end position="117"/>
    </location>
</feature>
<dbReference type="OrthoDB" id="9790209at2"/>
<feature type="transmembrane region" description="Helical" evidence="7">
    <location>
        <begin position="311"/>
        <end position="329"/>
    </location>
</feature>
<evidence type="ECO:0000256" key="1">
    <source>
        <dbReference type="ARBA" id="ARBA00004429"/>
    </source>
</evidence>
<keyword evidence="10" id="KW-1185">Reference proteome</keyword>
<dbReference type="InterPro" id="IPR010656">
    <property type="entry name" value="DctM"/>
</dbReference>
<sequence>MSWVLGLSIAFLTALGAPIFVALLSGAALVLLLFPGPPLIALQQTIFGGLDAYALLALPFFVFAGELMAVSGIADRLIGLVRALFGRLPGSLGIAALGGSTLIGTICGSSAAAVAAVGRNMYPQLIANGYGQRRAAGLITSSGAIDIVIPPSIAMILYGASAEQSIPKLFIAGIIPGMLMALMMAGYISISALLSRLPREQAFRAQVAWLAFRQAVWALTMPVVVLAGIYAGFFSPTEAGGFACAYAAFLGLIVYRSITFSDLLGAATRSAMLTAKIMIVVAAAGVISWVLTVEGIPQALIAATADAGLGPLGFLLTVNLLLLAIGCFLDPTSAILVLAPLLVPIAVSLGINPIHFGVVMTVNLAIGMFTPPFGLNIFVAQSVLGVRAGEIYRGVLPFMAVQISALVLITTIPALSLWMLQGMK</sequence>
<dbReference type="GO" id="GO:0022857">
    <property type="term" value="F:transmembrane transporter activity"/>
    <property type="evidence" value="ECO:0007669"/>
    <property type="project" value="UniProtKB-UniRule"/>
</dbReference>
<evidence type="ECO:0000256" key="7">
    <source>
        <dbReference type="RuleBase" id="RU369079"/>
    </source>
</evidence>
<evidence type="ECO:0000256" key="4">
    <source>
        <dbReference type="ARBA" id="ARBA00022692"/>
    </source>
</evidence>
<feature type="transmembrane region" description="Helical" evidence="7">
    <location>
        <begin position="239"/>
        <end position="258"/>
    </location>
</feature>
<keyword evidence="7" id="KW-0813">Transport</keyword>
<comment type="subunit">
    <text evidence="7">The complex comprises the extracytoplasmic solute receptor protein and the two transmembrane proteins.</text>
</comment>
<dbReference type="Proteomes" id="UP000182466">
    <property type="component" value="Unassembled WGS sequence"/>
</dbReference>
<accession>A0A1I7E6B2</accession>
<dbReference type="AlphaFoldDB" id="A0A1I7E6B2"/>
<keyword evidence="4 7" id="KW-0812">Transmembrane</keyword>
<feature type="transmembrane region" description="Helical" evidence="7">
    <location>
        <begin position="54"/>
        <end position="74"/>
    </location>
</feature>
<feature type="transmembrane region" description="Helical" evidence="7">
    <location>
        <begin position="336"/>
        <end position="358"/>
    </location>
</feature>
<dbReference type="NCBIfam" id="TIGR00786">
    <property type="entry name" value="dctM"/>
    <property type="match status" value="1"/>
</dbReference>
<dbReference type="RefSeq" id="WP_027264164.1">
    <property type="nucleotide sequence ID" value="NZ_FPAW01000046.1"/>
</dbReference>
<evidence type="ECO:0000256" key="2">
    <source>
        <dbReference type="ARBA" id="ARBA00022475"/>
    </source>
</evidence>
<keyword evidence="3 7" id="KW-0997">Cell inner membrane</keyword>
<dbReference type="Pfam" id="PF06808">
    <property type="entry name" value="DctM"/>
    <property type="match status" value="1"/>
</dbReference>
<feature type="transmembrane region" description="Helical" evidence="7">
    <location>
        <begin position="138"/>
        <end position="158"/>
    </location>
</feature>
<evidence type="ECO:0000256" key="5">
    <source>
        <dbReference type="ARBA" id="ARBA00022989"/>
    </source>
</evidence>
<organism evidence="9 10">
    <name type="scientific">Sedimentitalea nanhaiensis</name>
    <dbReference type="NCBI Taxonomy" id="999627"/>
    <lineage>
        <taxon>Bacteria</taxon>
        <taxon>Pseudomonadati</taxon>
        <taxon>Pseudomonadota</taxon>
        <taxon>Alphaproteobacteria</taxon>
        <taxon>Rhodobacterales</taxon>
        <taxon>Paracoccaceae</taxon>
        <taxon>Sedimentitalea</taxon>
    </lineage>
</organism>